<keyword evidence="2" id="KW-1185">Reference proteome</keyword>
<dbReference type="EMBL" id="CM047584">
    <property type="protein sequence ID" value="KAI9911164.1"/>
    <property type="molecule type" value="Genomic_DNA"/>
</dbReference>
<comment type="caution">
    <text evidence="1">The sequence shown here is derived from an EMBL/GenBank/DDBJ whole genome shotgun (WGS) entry which is preliminary data.</text>
</comment>
<accession>A0ACC0VZ73</accession>
<name>A0ACC0VZ73_9STRA</name>
<proteinExistence type="predicted"/>
<evidence type="ECO:0000313" key="1">
    <source>
        <dbReference type="EMBL" id="KAI9911164.1"/>
    </source>
</evidence>
<sequence>MRTPNEKRIVKKMRQWIVYEDEHFVVLNKPEGLAAQGGSMATESLDRYLPSLAESLDGHDEHKALRLDHRLDKETSGVLVLTRPVLLLPSFQFCCNVVSSTSRTKRSSRRQRQHLCTRTGG</sequence>
<protein>
    <submittedName>
        <fullName evidence="1">Uncharacterized protein</fullName>
    </submittedName>
</protein>
<organism evidence="1 2">
    <name type="scientific">Peronosclerospora sorghi</name>
    <dbReference type="NCBI Taxonomy" id="230839"/>
    <lineage>
        <taxon>Eukaryota</taxon>
        <taxon>Sar</taxon>
        <taxon>Stramenopiles</taxon>
        <taxon>Oomycota</taxon>
        <taxon>Peronosporomycetes</taxon>
        <taxon>Peronosporales</taxon>
        <taxon>Peronosporaceae</taxon>
        <taxon>Peronosclerospora</taxon>
    </lineage>
</organism>
<gene>
    <name evidence="1" type="ORF">PsorP6_009915</name>
</gene>
<dbReference type="Proteomes" id="UP001163321">
    <property type="component" value="Chromosome 5"/>
</dbReference>
<evidence type="ECO:0000313" key="2">
    <source>
        <dbReference type="Proteomes" id="UP001163321"/>
    </source>
</evidence>
<reference evidence="1 2" key="1">
    <citation type="journal article" date="2022" name="bioRxiv">
        <title>The genome of the oomycete Peronosclerospora sorghi, a cosmopolitan pathogen of maize and sorghum, is inflated with dispersed pseudogenes.</title>
        <authorList>
            <person name="Fletcher K."/>
            <person name="Martin F."/>
            <person name="Isakeit T."/>
            <person name="Cavanaugh K."/>
            <person name="Magill C."/>
            <person name="Michelmore R."/>
        </authorList>
    </citation>
    <scope>NUCLEOTIDE SEQUENCE [LARGE SCALE GENOMIC DNA]</scope>
    <source>
        <strain evidence="1">P6</strain>
    </source>
</reference>